<name>A0A7S4JFR4_GUITH</name>
<feature type="compositionally biased region" description="Low complexity" evidence="1">
    <location>
        <begin position="93"/>
        <end position="103"/>
    </location>
</feature>
<evidence type="ECO:0000256" key="1">
    <source>
        <dbReference type="SAM" id="MobiDB-lite"/>
    </source>
</evidence>
<keyword evidence="2" id="KW-0812">Transmembrane</keyword>
<sequence length="384" mass="41490">MANELEEETSRRRRATMAQSMASVSSLILIAMKIMLICQYSMFPSSFSSLAGKGVSLLQSSSDASASAKSAMHSQSAIKEVASRLKKNMRATSSVAEEGSASSSRKHVEYMKSQIHQLAKSRTSHAKSEHGGGEGADSEGLLPPDDETADEDEGNSDFGMGGDGSDLNTIPFNAAKAPEQKLYQVGKRVLGSRARGGLRMHRAHGGLMLASNSTGGEGEKEEEKHEFSWVKDWWTARAWFLWTISGPTVTVLIFVLNTLTQGWQCGLIYVGILLPLDVATYYWDIYAYDNGDVFWIELTLAMMLNCCLCACLVPAYAAYRLEEEERMGAGRGYHYGYGATYGSYPGGGGGGNSTWGSGAGGFEPFSGQGQTTGYGRVTERTQLV</sequence>
<feature type="region of interest" description="Disordered" evidence="1">
    <location>
        <begin position="89"/>
        <end position="108"/>
    </location>
</feature>
<protein>
    <submittedName>
        <fullName evidence="3">Uncharacterized protein</fullName>
    </submittedName>
</protein>
<gene>
    <name evidence="3" type="ORF">GTHE00462_LOCUS5376</name>
</gene>
<keyword evidence="2" id="KW-1133">Transmembrane helix</keyword>
<proteinExistence type="predicted"/>
<dbReference type="EMBL" id="HBKN01006706">
    <property type="protein sequence ID" value="CAE2262162.1"/>
    <property type="molecule type" value="Transcribed_RNA"/>
</dbReference>
<feature type="compositionally biased region" description="Acidic residues" evidence="1">
    <location>
        <begin position="144"/>
        <end position="155"/>
    </location>
</feature>
<feature type="transmembrane region" description="Helical" evidence="2">
    <location>
        <begin position="239"/>
        <end position="259"/>
    </location>
</feature>
<reference evidence="3" key="1">
    <citation type="submission" date="2021-01" db="EMBL/GenBank/DDBJ databases">
        <authorList>
            <person name="Corre E."/>
            <person name="Pelletier E."/>
            <person name="Niang G."/>
            <person name="Scheremetjew M."/>
            <person name="Finn R."/>
            <person name="Kale V."/>
            <person name="Holt S."/>
            <person name="Cochrane G."/>
            <person name="Meng A."/>
            <person name="Brown T."/>
            <person name="Cohen L."/>
        </authorList>
    </citation>
    <scope>NUCLEOTIDE SEQUENCE</scope>
    <source>
        <strain evidence="3">CCMP 2712</strain>
    </source>
</reference>
<accession>A0A7S4JFR4</accession>
<feature type="transmembrane region" description="Helical" evidence="2">
    <location>
        <begin position="295"/>
        <end position="319"/>
    </location>
</feature>
<feature type="region of interest" description="Disordered" evidence="1">
    <location>
        <begin position="114"/>
        <end position="171"/>
    </location>
</feature>
<feature type="transmembrane region" description="Helical" evidence="2">
    <location>
        <begin position="21"/>
        <end position="43"/>
    </location>
</feature>
<evidence type="ECO:0000256" key="2">
    <source>
        <dbReference type="SAM" id="Phobius"/>
    </source>
</evidence>
<feature type="transmembrane region" description="Helical" evidence="2">
    <location>
        <begin position="266"/>
        <end position="283"/>
    </location>
</feature>
<organism evidence="3">
    <name type="scientific">Guillardia theta</name>
    <name type="common">Cryptophyte</name>
    <name type="synonym">Cryptomonas phi</name>
    <dbReference type="NCBI Taxonomy" id="55529"/>
    <lineage>
        <taxon>Eukaryota</taxon>
        <taxon>Cryptophyceae</taxon>
        <taxon>Pyrenomonadales</taxon>
        <taxon>Geminigeraceae</taxon>
        <taxon>Guillardia</taxon>
    </lineage>
</organism>
<evidence type="ECO:0000313" key="3">
    <source>
        <dbReference type="EMBL" id="CAE2262162.1"/>
    </source>
</evidence>
<dbReference type="AlphaFoldDB" id="A0A7S4JFR4"/>
<keyword evidence="2" id="KW-0472">Membrane</keyword>